<accession>A0ABS1HSQ6</accession>
<evidence type="ECO:0000256" key="1">
    <source>
        <dbReference type="ARBA" id="ARBA00023125"/>
    </source>
</evidence>
<keyword evidence="6" id="KW-1185">Reference proteome</keyword>
<dbReference type="InterPro" id="IPR009057">
    <property type="entry name" value="Homeodomain-like_sf"/>
</dbReference>
<feature type="domain" description="HTH tetR-type" evidence="4">
    <location>
        <begin position="29"/>
        <end position="89"/>
    </location>
</feature>
<evidence type="ECO:0000313" key="6">
    <source>
        <dbReference type="Proteomes" id="UP000654452"/>
    </source>
</evidence>
<evidence type="ECO:0000259" key="4">
    <source>
        <dbReference type="PROSITE" id="PS50977"/>
    </source>
</evidence>
<gene>
    <name evidence="5" type="ORF">JJL56_03185</name>
</gene>
<dbReference type="Pfam" id="PF00440">
    <property type="entry name" value="TetR_N"/>
    <property type="match status" value="1"/>
</dbReference>
<evidence type="ECO:0000313" key="5">
    <source>
        <dbReference type="EMBL" id="MBK4717862.1"/>
    </source>
</evidence>
<dbReference type="InterPro" id="IPR001647">
    <property type="entry name" value="HTH_TetR"/>
</dbReference>
<dbReference type="Proteomes" id="UP000654452">
    <property type="component" value="Unassembled WGS sequence"/>
</dbReference>
<keyword evidence="1 2" id="KW-0238">DNA-binding</keyword>
<feature type="DNA-binding region" description="H-T-H motif" evidence="2">
    <location>
        <begin position="52"/>
        <end position="71"/>
    </location>
</feature>
<name>A0ABS1HSQ6_9PROT</name>
<comment type="caution">
    <text evidence="5">The sequence shown here is derived from an EMBL/GenBank/DDBJ whole genome shotgun (WGS) entry which is preliminary data.</text>
</comment>
<evidence type="ECO:0000256" key="2">
    <source>
        <dbReference type="PROSITE-ProRule" id="PRU00335"/>
    </source>
</evidence>
<feature type="region of interest" description="Disordered" evidence="3">
    <location>
        <begin position="1"/>
        <end position="26"/>
    </location>
</feature>
<dbReference type="PROSITE" id="PS50977">
    <property type="entry name" value="HTH_TETR_2"/>
    <property type="match status" value="1"/>
</dbReference>
<protein>
    <submittedName>
        <fullName evidence="5">Helix-turn-helix transcriptional regulator</fullName>
    </submittedName>
</protein>
<sequence>MDDTANTRWKTDPEAPDAVGNAAGGGGADDLDQRVAAAAMRLAAGQGWRNTGLLAIARAAGVPPDVFYRRFPDRSDVLAAVSRVADTAVLADDAPVSPDESARDRLFDVMMRRYDALLPYRDGLRSVVRDLRREPLTALAFSRHFGRSMAWMLRASGIEADRTGGALLVAGLGAVQARVMRVFLEDDSADLSRTMAALDSELRRAERWAEALRRRSGRASSSESQTAQQGIGEPAGEPAREPGSASAG</sequence>
<evidence type="ECO:0000256" key="3">
    <source>
        <dbReference type="SAM" id="MobiDB-lite"/>
    </source>
</evidence>
<dbReference type="RefSeq" id="WP_200484157.1">
    <property type="nucleotide sequence ID" value="NZ_JAEPIV010000001.1"/>
</dbReference>
<proteinExistence type="predicted"/>
<feature type="region of interest" description="Disordered" evidence="3">
    <location>
        <begin position="213"/>
        <end position="248"/>
    </location>
</feature>
<dbReference type="Gene3D" id="1.10.357.10">
    <property type="entry name" value="Tetracycline Repressor, domain 2"/>
    <property type="match status" value="1"/>
</dbReference>
<dbReference type="SUPFAM" id="SSF46689">
    <property type="entry name" value="Homeodomain-like"/>
    <property type="match status" value="1"/>
</dbReference>
<reference evidence="5 6" key="1">
    <citation type="submission" date="2021-01" db="EMBL/GenBank/DDBJ databases">
        <title>Azospirillum sp. YIM DDC1 draft genome.</title>
        <authorList>
            <person name="Wang Y.-X."/>
        </authorList>
    </citation>
    <scope>NUCLEOTIDE SEQUENCE [LARGE SCALE GENOMIC DNA]</scope>
    <source>
        <strain evidence="5 6">YIM DDC1</strain>
    </source>
</reference>
<organism evidence="5 6">
    <name type="scientific">Azospirillum aestuarii</name>
    <dbReference type="NCBI Taxonomy" id="2802052"/>
    <lineage>
        <taxon>Bacteria</taxon>
        <taxon>Pseudomonadati</taxon>
        <taxon>Pseudomonadota</taxon>
        <taxon>Alphaproteobacteria</taxon>
        <taxon>Rhodospirillales</taxon>
        <taxon>Azospirillaceae</taxon>
        <taxon>Azospirillum</taxon>
    </lineage>
</organism>
<dbReference type="EMBL" id="JAEPIV010000001">
    <property type="protein sequence ID" value="MBK4717862.1"/>
    <property type="molecule type" value="Genomic_DNA"/>
</dbReference>